<evidence type="ECO:0000313" key="3">
    <source>
        <dbReference type="Proteomes" id="UP000183208"/>
    </source>
</evidence>
<protein>
    <submittedName>
        <fullName evidence="2">Crotonobetainyl-CoA:carnitine CoA-transferase CaiB</fullName>
    </submittedName>
</protein>
<proteinExistence type="predicted"/>
<keyword evidence="1 2" id="KW-0808">Transferase</keyword>
<evidence type="ECO:0000313" key="2">
    <source>
        <dbReference type="EMBL" id="SEC39445.1"/>
    </source>
</evidence>
<name>A0A1H4S5E5_9BRAD</name>
<dbReference type="InterPro" id="IPR050483">
    <property type="entry name" value="CoA-transferase_III_domain"/>
</dbReference>
<dbReference type="Gene3D" id="3.40.50.10540">
    <property type="entry name" value="Crotonobetainyl-coa:carnitine coa-transferase, domain 1"/>
    <property type="match status" value="1"/>
</dbReference>
<gene>
    <name evidence="2" type="ORF">SAMN05444171_1301</name>
</gene>
<dbReference type="SUPFAM" id="SSF89796">
    <property type="entry name" value="CoA-transferase family III (CaiB/BaiF)"/>
    <property type="match status" value="1"/>
</dbReference>
<dbReference type="Pfam" id="PF02515">
    <property type="entry name" value="CoA_transf_3"/>
    <property type="match status" value="1"/>
</dbReference>
<dbReference type="AlphaFoldDB" id="A0A1H4S5E5"/>
<dbReference type="Gene3D" id="3.30.1540.10">
    <property type="entry name" value="formyl-coa transferase, domain 3"/>
    <property type="match status" value="1"/>
</dbReference>
<dbReference type="GO" id="GO:0008410">
    <property type="term" value="F:CoA-transferase activity"/>
    <property type="evidence" value="ECO:0007669"/>
    <property type="project" value="TreeGrafter"/>
</dbReference>
<dbReference type="PANTHER" id="PTHR48207">
    <property type="entry name" value="SUCCINATE--HYDROXYMETHYLGLUTARATE COA-TRANSFERASE"/>
    <property type="match status" value="1"/>
</dbReference>
<accession>A0A1H4S5E5</accession>
<evidence type="ECO:0000256" key="1">
    <source>
        <dbReference type="ARBA" id="ARBA00022679"/>
    </source>
</evidence>
<dbReference type="EMBL" id="FNTI01000001">
    <property type="protein sequence ID" value="SEC39445.1"/>
    <property type="molecule type" value="Genomic_DNA"/>
</dbReference>
<sequence length="409" mass="44182">MKPSAASSASPSPSGPLVGLRILDMSTVVAGPFAATLLADLGADVIKVELPGKGDPLRELAPHKNNVPLWWKVTNRNKKGITLDLRKPDGMALLARLLADRDVLIENFRSGTLDQWGITREWLQEINPRLTILRVTGFGQTGPYRDRPGFARIFEAMSGFTRMCGEEGGSPLHLGYPISDAIGGLFGAVGVLSALYRLKEDPTERGQEIDCSMTEAMLRTLDFLAIEYDQLGVVRTASGNRSQYAAPGNIYATGDGKWASIAASTQSIFVRLCAALELQSLLGDPRFADNPARVKNRDALDVIVGGAISKLTLAELRTKFEAHEVGFSPIYDAADIFADPHFIARETIVSVPDPELGNVRMQCVVPRFSETPGSVRSAGPSIGQHNDEIYAVLGLTPDEMARLRGIGII</sequence>
<dbReference type="Proteomes" id="UP000183208">
    <property type="component" value="Unassembled WGS sequence"/>
</dbReference>
<dbReference type="OrthoDB" id="9806585at2"/>
<dbReference type="PANTHER" id="PTHR48207:SF3">
    <property type="entry name" value="SUCCINATE--HYDROXYMETHYLGLUTARATE COA-TRANSFERASE"/>
    <property type="match status" value="1"/>
</dbReference>
<dbReference type="InterPro" id="IPR003673">
    <property type="entry name" value="CoA-Trfase_fam_III"/>
</dbReference>
<reference evidence="2 3" key="1">
    <citation type="submission" date="2016-10" db="EMBL/GenBank/DDBJ databases">
        <authorList>
            <person name="de Groot N.N."/>
        </authorList>
    </citation>
    <scope>NUCLEOTIDE SEQUENCE [LARGE SCALE GENOMIC DNA]</scope>
    <source>
        <strain evidence="2 3">GAS522</strain>
    </source>
</reference>
<dbReference type="InterPro" id="IPR023606">
    <property type="entry name" value="CoA-Trfase_III_dom_1_sf"/>
</dbReference>
<organism evidence="2 3">
    <name type="scientific">Bradyrhizobium lablabi</name>
    <dbReference type="NCBI Taxonomy" id="722472"/>
    <lineage>
        <taxon>Bacteria</taxon>
        <taxon>Pseudomonadati</taxon>
        <taxon>Pseudomonadota</taxon>
        <taxon>Alphaproteobacteria</taxon>
        <taxon>Hyphomicrobiales</taxon>
        <taxon>Nitrobacteraceae</taxon>
        <taxon>Bradyrhizobium</taxon>
    </lineage>
</organism>
<dbReference type="InterPro" id="IPR044855">
    <property type="entry name" value="CoA-Trfase_III_dom3_sf"/>
</dbReference>
<dbReference type="RefSeq" id="WP_074817006.1">
    <property type="nucleotide sequence ID" value="NZ_FNTI01000001.1"/>
</dbReference>